<proteinExistence type="predicted"/>
<dbReference type="Proteomes" id="UP000013909">
    <property type="component" value="Unassembled WGS sequence"/>
</dbReference>
<dbReference type="STRING" id="1232681.ADIS_1427"/>
<accession>R7ZVQ5</accession>
<evidence type="ECO:0000313" key="2">
    <source>
        <dbReference type="Proteomes" id="UP000013909"/>
    </source>
</evidence>
<dbReference type="AlphaFoldDB" id="R7ZVQ5"/>
<gene>
    <name evidence="1" type="ORF">ADIS_1427</name>
</gene>
<keyword evidence="2" id="KW-1185">Reference proteome</keyword>
<sequence>MITIFMKHHQDKNIDELTEIRERNGFTENFPPASARVMSWYVMMGIGQVVTVKIPASELRNLNISVERSVWGAFSTEFYPTYDLYPVILENKATLKKD</sequence>
<dbReference type="PATRIC" id="fig|1288963.3.peg.1424"/>
<comment type="caution">
    <text evidence="1">The sequence shown here is derived from an EMBL/GenBank/DDBJ whole genome shotgun (WGS) entry which is preliminary data.</text>
</comment>
<protein>
    <submittedName>
        <fullName evidence="1">Uncharacterized protein</fullName>
    </submittedName>
</protein>
<reference evidence="1 2" key="1">
    <citation type="submission" date="2013-02" db="EMBL/GenBank/DDBJ databases">
        <title>A novel strain isolated from Lonar lake, Maharashtra, India.</title>
        <authorList>
            <person name="Singh A."/>
        </authorList>
    </citation>
    <scope>NUCLEOTIDE SEQUENCE [LARGE SCALE GENOMIC DNA]</scope>
    <source>
        <strain evidence="1 2">AK24</strain>
    </source>
</reference>
<dbReference type="EMBL" id="AQHR01000041">
    <property type="protein sequence ID" value="EON78230.1"/>
    <property type="molecule type" value="Genomic_DNA"/>
</dbReference>
<evidence type="ECO:0000313" key="1">
    <source>
        <dbReference type="EMBL" id="EON78230.1"/>
    </source>
</evidence>
<organism evidence="1 2">
    <name type="scientific">Lunatimonas lonarensis</name>
    <dbReference type="NCBI Taxonomy" id="1232681"/>
    <lineage>
        <taxon>Bacteria</taxon>
        <taxon>Pseudomonadati</taxon>
        <taxon>Bacteroidota</taxon>
        <taxon>Cytophagia</taxon>
        <taxon>Cytophagales</taxon>
        <taxon>Cyclobacteriaceae</taxon>
    </lineage>
</organism>
<name>R7ZVQ5_9BACT</name>